<evidence type="ECO:0000259" key="4">
    <source>
        <dbReference type="PROSITE" id="PS51462"/>
    </source>
</evidence>
<dbReference type="Gene3D" id="3.90.79.10">
    <property type="entry name" value="Nucleoside Triphosphate Pyrophosphohydrolase"/>
    <property type="match status" value="1"/>
</dbReference>
<evidence type="ECO:0000256" key="1">
    <source>
        <dbReference type="ARBA" id="ARBA00001936"/>
    </source>
</evidence>
<evidence type="ECO:0000313" key="5">
    <source>
        <dbReference type="EMBL" id="MFC3266401.1"/>
    </source>
</evidence>
<evidence type="ECO:0000256" key="3">
    <source>
        <dbReference type="HAMAP-Rule" id="MF_00298"/>
    </source>
</evidence>
<dbReference type="HAMAP" id="MF_00298">
    <property type="entry name" value="Nudix_RppH"/>
    <property type="match status" value="1"/>
</dbReference>
<dbReference type="CDD" id="cd03671">
    <property type="entry name" value="NUDIX_Ap4A_hydrolase_plant_like"/>
    <property type="match status" value="1"/>
</dbReference>
<gene>
    <name evidence="3" type="primary">rppH</name>
    <name evidence="3" type="synonym">nudH</name>
    <name evidence="5" type="ORF">ACFOEX_08555</name>
</gene>
<comment type="function">
    <text evidence="3">Accelerates the degradation of transcripts by removing pyrophosphate from the 5'-end of triphosphorylated RNA, leading to a more labile monophosphorylated state that can stimulate subsequent ribonuclease cleavage.</text>
</comment>
<dbReference type="PANTHER" id="PTHR11839">
    <property type="entry name" value="UDP/ADP-SUGAR PYROPHOSPHATASE"/>
    <property type="match status" value="1"/>
</dbReference>
<dbReference type="InterPro" id="IPR000086">
    <property type="entry name" value="NUDIX_hydrolase_dom"/>
</dbReference>
<feature type="short sequence motif" description="Nudix box" evidence="3">
    <location>
        <begin position="52"/>
        <end position="73"/>
    </location>
</feature>
<name>A0ABV7LG45_9HYPH</name>
<comment type="cofactor">
    <cofactor evidence="3">
        <name>a divalent metal cation</name>
        <dbReference type="ChEBI" id="CHEBI:60240"/>
    </cofactor>
</comment>
<dbReference type="PANTHER" id="PTHR11839:SF22">
    <property type="entry name" value="NUDIX HYDROLASE 26, CHLOROPLASTIC"/>
    <property type="match status" value="1"/>
</dbReference>
<feature type="domain" description="Nudix hydrolase" evidence="4">
    <location>
        <begin position="11"/>
        <end position="164"/>
    </location>
</feature>
<keyword evidence="2 3" id="KW-0378">Hydrolase</keyword>
<evidence type="ECO:0000256" key="2">
    <source>
        <dbReference type="ARBA" id="ARBA00022801"/>
    </source>
</evidence>
<proteinExistence type="inferred from homology"/>
<dbReference type="RefSeq" id="WP_376828661.1">
    <property type="nucleotide sequence ID" value="NZ_JBHLWR010000004.1"/>
</dbReference>
<dbReference type="InterPro" id="IPR022927">
    <property type="entry name" value="RppH"/>
</dbReference>
<dbReference type="SUPFAM" id="SSF55811">
    <property type="entry name" value="Nudix"/>
    <property type="match status" value="1"/>
</dbReference>
<evidence type="ECO:0000313" key="6">
    <source>
        <dbReference type="Proteomes" id="UP001595536"/>
    </source>
</evidence>
<reference evidence="6" key="1">
    <citation type="journal article" date="2019" name="Int. J. Syst. Evol. Microbiol.">
        <title>The Global Catalogue of Microorganisms (GCM) 10K type strain sequencing project: providing services to taxonomists for standard genome sequencing and annotation.</title>
        <authorList>
            <consortium name="The Broad Institute Genomics Platform"/>
            <consortium name="The Broad Institute Genome Sequencing Center for Infectious Disease"/>
            <person name="Wu L."/>
            <person name="Ma J."/>
        </authorList>
    </citation>
    <scope>NUCLEOTIDE SEQUENCE [LARGE SCALE GENOMIC DNA]</scope>
    <source>
        <strain evidence="6">CCM 7941</strain>
    </source>
</reference>
<dbReference type="Proteomes" id="UP001595536">
    <property type="component" value="Unassembled WGS sequence"/>
</dbReference>
<dbReference type="PROSITE" id="PS51462">
    <property type="entry name" value="NUDIX"/>
    <property type="match status" value="1"/>
</dbReference>
<comment type="caution">
    <text evidence="5">The sequence shown here is derived from an EMBL/GenBank/DDBJ whole genome shotgun (WGS) entry which is preliminary data.</text>
</comment>
<dbReference type="InterPro" id="IPR020476">
    <property type="entry name" value="Nudix_hydrolase"/>
</dbReference>
<dbReference type="NCBIfam" id="NF001938">
    <property type="entry name" value="PRK00714.1-5"/>
    <property type="match status" value="1"/>
</dbReference>
<sequence>MTDDTRFAQLPYRLCVGVMLLNRDNEVFVGRRRSDAGPEHVDDAYVWQMPQGGIDEGEDPYQAALRELYEETSVSSVELVAEAPGWYCYDLPREILKRSWRGRYRGQKQKWFALRFVGDVSEINVRRPAGGHKAEFSDWRWAPMHTLPDLIIPFKRPVYEQVVAAFANLPRG</sequence>
<protein>
    <recommendedName>
        <fullName evidence="3">RNA pyrophosphohydrolase</fullName>
        <ecNumber evidence="3">3.6.1.-</ecNumber>
    </recommendedName>
    <alternativeName>
        <fullName evidence="3">(Di)nucleoside polyphosphate hydrolase</fullName>
    </alternativeName>
</protein>
<dbReference type="EMBL" id="JBHRUV010000038">
    <property type="protein sequence ID" value="MFC3266401.1"/>
    <property type="molecule type" value="Genomic_DNA"/>
</dbReference>
<dbReference type="InterPro" id="IPR015797">
    <property type="entry name" value="NUDIX_hydrolase-like_dom_sf"/>
</dbReference>
<comment type="cofactor">
    <cofactor evidence="1">
        <name>Mn(2+)</name>
        <dbReference type="ChEBI" id="CHEBI:29035"/>
    </cofactor>
</comment>
<dbReference type="PRINTS" id="PR00502">
    <property type="entry name" value="NUDIXFAMILY"/>
</dbReference>
<keyword evidence="6" id="KW-1185">Reference proteome</keyword>
<organism evidence="5 6">
    <name type="scientific">Camelimonas abortus</name>
    <dbReference type="NCBI Taxonomy" id="1017184"/>
    <lineage>
        <taxon>Bacteria</taxon>
        <taxon>Pseudomonadati</taxon>
        <taxon>Pseudomonadota</taxon>
        <taxon>Alphaproteobacteria</taxon>
        <taxon>Hyphomicrobiales</taxon>
        <taxon>Chelatococcaceae</taxon>
        <taxon>Camelimonas</taxon>
    </lineage>
</organism>
<accession>A0ABV7LG45</accession>
<comment type="similarity">
    <text evidence="3">Belongs to the Nudix hydrolase family. RppH subfamily.</text>
</comment>
<dbReference type="Pfam" id="PF00293">
    <property type="entry name" value="NUDIX"/>
    <property type="match status" value="1"/>
</dbReference>
<dbReference type="GO" id="GO:0016787">
    <property type="term" value="F:hydrolase activity"/>
    <property type="evidence" value="ECO:0007669"/>
    <property type="project" value="UniProtKB-KW"/>
</dbReference>
<dbReference type="EC" id="3.6.1.-" evidence="3"/>